<evidence type="ECO:0000313" key="2">
    <source>
        <dbReference type="EMBL" id="VFR64712.1"/>
    </source>
</evidence>
<reference evidence="2" key="1">
    <citation type="submission" date="2019-03" db="EMBL/GenBank/DDBJ databases">
        <authorList>
            <person name="Danneels B."/>
        </authorList>
    </citation>
    <scope>NUCLEOTIDE SEQUENCE</scope>
</reference>
<protein>
    <submittedName>
        <fullName evidence="2">FIG027190: Putative transmembrane protein</fullName>
    </submittedName>
</protein>
<evidence type="ECO:0000313" key="1">
    <source>
        <dbReference type="EMBL" id="VFR38082.1"/>
    </source>
</evidence>
<organism evidence="2">
    <name type="scientific">plant metagenome</name>
    <dbReference type="NCBI Taxonomy" id="1297885"/>
    <lineage>
        <taxon>unclassified sequences</taxon>
        <taxon>metagenomes</taxon>
        <taxon>organismal metagenomes</taxon>
    </lineage>
</organism>
<dbReference type="AlphaFoldDB" id="A0A484SPL9"/>
<accession>A0A484SPL9</accession>
<keyword evidence="2" id="KW-0812">Transmembrane</keyword>
<dbReference type="InterPro" id="IPR004564">
    <property type="entry name" value="OM_lipoprot_carrier_LolA-like"/>
</dbReference>
<dbReference type="Pfam" id="PF03548">
    <property type="entry name" value="LolA"/>
    <property type="match status" value="1"/>
</dbReference>
<dbReference type="EMBL" id="CAADIJ010000023">
    <property type="protein sequence ID" value="VFR82783.1"/>
    <property type="molecule type" value="Genomic_DNA"/>
</dbReference>
<keyword evidence="2" id="KW-0472">Membrane</keyword>
<gene>
    <name evidence="1" type="ORF">ANDA3_3556</name>
    <name evidence="2" type="ORF">DAR2_3406</name>
    <name evidence="3" type="ORF">DAR3_3404</name>
</gene>
<name>A0A484SPL9_9ZZZZ</name>
<dbReference type="InterPro" id="IPR029046">
    <property type="entry name" value="LolA/LolB/LppX"/>
</dbReference>
<dbReference type="EMBL" id="CAADIL010000006">
    <property type="protein sequence ID" value="VFR64712.1"/>
    <property type="molecule type" value="Genomic_DNA"/>
</dbReference>
<proteinExistence type="predicted"/>
<dbReference type="SUPFAM" id="SSF89392">
    <property type="entry name" value="Prokaryotic lipoproteins and lipoprotein localization factors"/>
    <property type="match status" value="1"/>
</dbReference>
<dbReference type="CDD" id="cd16325">
    <property type="entry name" value="LolA"/>
    <property type="match status" value="1"/>
</dbReference>
<dbReference type="Gene3D" id="2.50.20.10">
    <property type="entry name" value="Lipoprotein localisation LolA/LolB/LppX"/>
    <property type="match status" value="1"/>
</dbReference>
<evidence type="ECO:0000313" key="3">
    <source>
        <dbReference type="EMBL" id="VFR82783.1"/>
    </source>
</evidence>
<sequence>MMRRQLLQVVLCGLLALPGLVQAFDLAQLRTQLIATQSVRGNFVQEKHLRALSVPLVSKGHYTLVASKGLLWELTAPLAQSLRITPQGIFRRQADGTWQASQQAGNRESRLFLSLLSGNTHGLADDFDLALSGDAADWRLSMTPSSVILRQIFARIDIIGSTLVQEITLHETQGDYTILRLQGSQAGITLSDDEARAYAD</sequence>
<dbReference type="EMBL" id="CAADIC010000023">
    <property type="protein sequence ID" value="VFR38082.1"/>
    <property type="molecule type" value="Genomic_DNA"/>
</dbReference>